<feature type="compositionally biased region" description="Gly residues" evidence="1">
    <location>
        <begin position="29"/>
        <end position="42"/>
    </location>
</feature>
<feature type="compositionally biased region" description="Polar residues" evidence="1">
    <location>
        <begin position="1"/>
        <end position="17"/>
    </location>
</feature>
<sequence>MHGSGNTNAVKYTTPSRRASGDGCRPNVPGGGPRDLPPGGGRVPDVIDPDVAPDNRRAGVPVAEDGDPRRVPRIRCRTR</sequence>
<proteinExistence type="predicted"/>
<organism evidence="2 3">
    <name type="scientific">Rhodococcus olei</name>
    <dbReference type="NCBI Taxonomy" id="2161675"/>
    <lineage>
        <taxon>Bacteria</taxon>
        <taxon>Bacillati</taxon>
        <taxon>Actinomycetota</taxon>
        <taxon>Actinomycetes</taxon>
        <taxon>Mycobacteriales</taxon>
        <taxon>Nocardiaceae</taxon>
        <taxon>Rhodococcus</taxon>
    </lineage>
</organism>
<comment type="caution">
    <text evidence="2">The sequence shown here is derived from an EMBL/GenBank/DDBJ whole genome shotgun (WGS) entry which is preliminary data.</text>
</comment>
<protein>
    <submittedName>
        <fullName evidence="2">Uncharacterized protein</fullName>
    </submittedName>
</protein>
<evidence type="ECO:0000256" key="1">
    <source>
        <dbReference type="SAM" id="MobiDB-lite"/>
    </source>
</evidence>
<evidence type="ECO:0000313" key="3">
    <source>
        <dbReference type="Proteomes" id="UP001501183"/>
    </source>
</evidence>
<gene>
    <name evidence="2" type="ORF">GCM10023094_08540</name>
</gene>
<name>A0ABP8NUM4_9NOCA</name>
<keyword evidence="3" id="KW-1185">Reference proteome</keyword>
<feature type="region of interest" description="Disordered" evidence="1">
    <location>
        <begin position="1"/>
        <end position="79"/>
    </location>
</feature>
<reference evidence="3" key="1">
    <citation type="journal article" date="2019" name="Int. J. Syst. Evol. Microbiol.">
        <title>The Global Catalogue of Microorganisms (GCM) 10K type strain sequencing project: providing services to taxonomists for standard genome sequencing and annotation.</title>
        <authorList>
            <consortium name="The Broad Institute Genomics Platform"/>
            <consortium name="The Broad Institute Genome Sequencing Center for Infectious Disease"/>
            <person name="Wu L."/>
            <person name="Ma J."/>
        </authorList>
    </citation>
    <scope>NUCLEOTIDE SEQUENCE [LARGE SCALE GENOMIC DNA]</scope>
    <source>
        <strain evidence="3">JCM 32206</strain>
    </source>
</reference>
<accession>A0ABP8NUM4</accession>
<dbReference type="EMBL" id="BAABFB010000021">
    <property type="protein sequence ID" value="GAA4473917.1"/>
    <property type="molecule type" value="Genomic_DNA"/>
</dbReference>
<evidence type="ECO:0000313" key="2">
    <source>
        <dbReference type="EMBL" id="GAA4473917.1"/>
    </source>
</evidence>
<dbReference type="Proteomes" id="UP001501183">
    <property type="component" value="Unassembled WGS sequence"/>
</dbReference>
<feature type="compositionally biased region" description="Low complexity" evidence="1">
    <location>
        <begin position="43"/>
        <end position="52"/>
    </location>
</feature>